<dbReference type="Gene3D" id="3.40.50.300">
    <property type="entry name" value="P-loop containing nucleotide triphosphate hydrolases"/>
    <property type="match status" value="1"/>
</dbReference>
<evidence type="ECO:0000313" key="1">
    <source>
        <dbReference type="EMBL" id="OAK54900.1"/>
    </source>
</evidence>
<dbReference type="InterPro" id="IPR027417">
    <property type="entry name" value="P-loop_NTPase"/>
</dbReference>
<protein>
    <recommendedName>
        <fullName evidence="3">Uridine kinase</fullName>
    </recommendedName>
</protein>
<gene>
    <name evidence="1" type="ORF">A3K89_02750</name>
</gene>
<comment type="caution">
    <text evidence="1">The sequence shown here is derived from an EMBL/GenBank/DDBJ whole genome shotgun (WGS) entry which is preliminary data.</text>
</comment>
<organism evidence="1 2">
    <name type="scientific">Rhodococcoides kyotonense</name>
    <dbReference type="NCBI Taxonomy" id="398843"/>
    <lineage>
        <taxon>Bacteria</taxon>
        <taxon>Bacillati</taxon>
        <taxon>Actinomycetota</taxon>
        <taxon>Actinomycetes</taxon>
        <taxon>Mycobacteriales</taxon>
        <taxon>Nocardiaceae</taxon>
        <taxon>Rhodococcoides</taxon>
    </lineage>
</organism>
<accession>A0A177YHX8</accession>
<proteinExistence type="predicted"/>
<dbReference type="AlphaFoldDB" id="A0A177YHX8"/>
<evidence type="ECO:0000313" key="2">
    <source>
        <dbReference type="Proteomes" id="UP000077519"/>
    </source>
</evidence>
<dbReference type="EMBL" id="LVHI01000012">
    <property type="protein sequence ID" value="OAK54900.1"/>
    <property type="molecule type" value="Genomic_DNA"/>
</dbReference>
<sequence length="188" mass="21041">MVERTPRGRRAVVAIDGADAADPVEFATRVRDVAASDGRSATVIDLHDFVRPASLRFEYSRTDELTYRTTWFDFDALDREVIAPLQPGGRGRILPRLWDEATDRSARAPLVDAAPDHLVIVAGPMLLGRVSAAVVVHLTLSAATLRRRTGESEQWTLEPLAEYYRDVTDRPDFLVRWDHPDRPAIIPS</sequence>
<evidence type="ECO:0008006" key="3">
    <source>
        <dbReference type="Google" id="ProtNLM"/>
    </source>
</evidence>
<name>A0A177YHX8_9NOCA</name>
<keyword evidence="2" id="KW-1185">Reference proteome</keyword>
<reference evidence="1 2" key="1">
    <citation type="submission" date="2016-03" db="EMBL/GenBank/DDBJ databases">
        <title>Genome sequence of Rhodococcus kyotonensis KB10.</title>
        <authorList>
            <person name="Jeong H."/>
            <person name="Hong C.E."/>
            <person name="Jo S.H."/>
            <person name="Park J.M."/>
        </authorList>
    </citation>
    <scope>NUCLEOTIDE SEQUENCE [LARGE SCALE GENOMIC DNA]</scope>
    <source>
        <strain evidence="1 2">KB10</strain>
    </source>
</reference>
<dbReference type="Proteomes" id="UP000077519">
    <property type="component" value="Unassembled WGS sequence"/>
</dbReference>